<gene>
    <name evidence="4" type="ORF">D3877_26745</name>
</gene>
<comment type="similarity">
    <text evidence="1">Belongs to the pseudouridine synthase RluA family.</text>
</comment>
<evidence type="ECO:0000259" key="3">
    <source>
        <dbReference type="Pfam" id="PF00849"/>
    </source>
</evidence>
<evidence type="ECO:0000313" key="5">
    <source>
        <dbReference type="Proteomes" id="UP000283458"/>
    </source>
</evidence>
<dbReference type="GO" id="GO:0009982">
    <property type="term" value="F:pseudouridine synthase activity"/>
    <property type="evidence" value="ECO:0007669"/>
    <property type="project" value="InterPro"/>
</dbReference>
<dbReference type="PANTHER" id="PTHR21600">
    <property type="entry name" value="MITOCHONDRIAL RNA PSEUDOURIDINE SYNTHASE"/>
    <property type="match status" value="1"/>
</dbReference>
<dbReference type="Proteomes" id="UP000283458">
    <property type="component" value="Unassembled WGS sequence"/>
</dbReference>
<dbReference type="OrthoDB" id="9807829at2"/>
<dbReference type="CDD" id="cd02869">
    <property type="entry name" value="PseudoU_synth_RluA_like"/>
    <property type="match status" value="1"/>
</dbReference>
<proteinExistence type="inferred from homology"/>
<dbReference type="PROSITE" id="PS01129">
    <property type="entry name" value="PSI_RLU"/>
    <property type="match status" value="1"/>
</dbReference>
<dbReference type="Pfam" id="PF00849">
    <property type="entry name" value="PseudoU_synth_2"/>
    <property type="match status" value="1"/>
</dbReference>
<dbReference type="GO" id="GO:0140098">
    <property type="term" value="F:catalytic activity, acting on RNA"/>
    <property type="evidence" value="ECO:0007669"/>
    <property type="project" value="UniProtKB-ARBA"/>
</dbReference>
<dbReference type="SUPFAM" id="SSF55120">
    <property type="entry name" value="Pseudouridine synthase"/>
    <property type="match status" value="1"/>
</dbReference>
<dbReference type="InterPro" id="IPR050188">
    <property type="entry name" value="RluA_PseudoU_synthase"/>
</dbReference>
<comment type="caution">
    <text evidence="4">The sequence shown here is derived from an EMBL/GenBank/DDBJ whole genome shotgun (WGS) entry which is preliminary data.</text>
</comment>
<dbReference type="InterPro" id="IPR020103">
    <property type="entry name" value="PsdUridine_synth_cat_dom_sf"/>
</dbReference>
<dbReference type="InterPro" id="IPR006145">
    <property type="entry name" value="PsdUridine_synth_RsuA/RluA"/>
</dbReference>
<dbReference type="GO" id="GO:0000455">
    <property type="term" value="P:enzyme-directed rRNA pseudouridine synthesis"/>
    <property type="evidence" value="ECO:0007669"/>
    <property type="project" value="TreeGrafter"/>
</dbReference>
<keyword evidence="2" id="KW-0413">Isomerase</keyword>
<evidence type="ECO:0000256" key="1">
    <source>
        <dbReference type="ARBA" id="ARBA00010876"/>
    </source>
</evidence>
<dbReference type="EMBL" id="QYUL01000005">
    <property type="protein sequence ID" value="RJF77612.1"/>
    <property type="molecule type" value="Genomic_DNA"/>
</dbReference>
<feature type="domain" description="Pseudouridine synthase RsuA/RluA-like" evidence="3">
    <location>
        <begin position="21"/>
        <end position="171"/>
    </location>
</feature>
<dbReference type="InterPro" id="IPR006224">
    <property type="entry name" value="PsdUridine_synth_RluA-like_CS"/>
</dbReference>
<name>A0A418VNA5_9PROT</name>
<reference evidence="4 5" key="1">
    <citation type="submission" date="2018-09" db="EMBL/GenBank/DDBJ databases">
        <authorList>
            <person name="Zhu H."/>
        </authorList>
    </citation>
    <scope>NUCLEOTIDE SEQUENCE [LARGE SCALE GENOMIC DNA]</scope>
    <source>
        <strain evidence="4 5">K2W22B-5</strain>
    </source>
</reference>
<accession>A0A418VNA5</accession>
<evidence type="ECO:0000256" key="2">
    <source>
        <dbReference type="ARBA" id="ARBA00023235"/>
    </source>
</evidence>
<evidence type="ECO:0000313" key="4">
    <source>
        <dbReference type="EMBL" id="RJF77612.1"/>
    </source>
</evidence>
<organism evidence="4 5">
    <name type="scientific">Azospirillum cavernae</name>
    <dbReference type="NCBI Taxonomy" id="2320860"/>
    <lineage>
        <taxon>Bacteria</taxon>
        <taxon>Pseudomonadati</taxon>
        <taxon>Pseudomonadota</taxon>
        <taxon>Alphaproteobacteria</taxon>
        <taxon>Rhodospirillales</taxon>
        <taxon>Azospirillaceae</taxon>
        <taxon>Azospirillum</taxon>
    </lineage>
</organism>
<dbReference type="PANTHER" id="PTHR21600:SF44">
    <property type="entry name" value="RIBOSOMAL LARGE SUBUNIT PSEUDOURIDINE SYNTHASE D"/>
    <property type="match status" value="1"/>
</dbReference>
<dbReference type="Gene3D" id="3.30.2350.10">
    <property type="entry name" value="Pseudouridine synthase"/>
    <property type="match status" value="1"/>
</dbReference>
<keyword evidence="5" id="KW-1185">Reference proteome</keyword>
<protein>
    <submittedName>
        <fullName evidence="4">RluA family pseudouridine synthase</fullName>
    </submittedName>
</protein>
<dbReference type="AlphaFoldDB" id="A0A418VNA5"/>
<dbReference type="GO" id="GO:0003723">
    <property type="term" value="F:RNA binding"/>
    <property type="evidence" value="ECO:0007669"/>
    <property type="project" value="InterPro"/>
</dbReference>
<sequence>MTPTLTPDSLRARVLHEDPWLFVIDKPAGLAVHKSGRIVDHLELYLPALADADGAPPKLAHRLDRDTAGCLILGRSLWSLKRLGAMFAAGHVAKTYWAVADGIPDTPQGVIDLPLLKITEPGAWNILPDPTGQPAITEYRVMGVDLERRRSWLELTPRTGRTHQIRVHCAAIGCPLIGEPFYGPERIAPGNLHLVARSVAFQLAHQYPPVSAVAPPPSHMVEALADCGWRAEA</sequence>